<dbReference type="EMBL" id="VBQZ03000043">
    <property type="protein sequence ID" value="MXQ87994.1"/>
    <property type="molecule type" value="Genomic_DNA"/>
</dbReference>
<evidence type="ECO:0000313" key="1">
    <source>
        <dbReference type="EMBL" id="MXQ87994.1"/>
    </source>
</evidence>
<protein>
    <submittedName>
        <fullName evidence="1">Uncharacterized protein</fullName>
    </submittedName>
</protein>
<gene>
    <name evidence="1" type="ORF">E5288_WYG022511</name>
</gene>
<dbReference type="Proteomes" id="UP000322234">
    <property type="component" value="Unassembled WGS sequence"/>
</dbReference>
<proteinExistence type="predicted"/>
<evidence type="ECO:0000313" key="2">
    <source>
        <dbReference type="Proteomes" id="UP000322234"/>
    </source>
</evidence>
<keyword evidence="2" id="KW-1185">Reference proteome</keyword>
<organism evidence="1 2">
    <name type="scientific">Bos mutus</name>
    <name type="common">wild yak</name>
    <dbReference type="NCBI Taxonomy" id="72004"/>
    <lineage>
        <taxon>Eukaryota</taxon>
        <taxon>Metazoa</taxon>
        <taxon>Chordata</taxon>
        <taxon>Craniata</taxon>
        <taxon>Vertebrata</taxon>
        <taxon>Euteleostomi</taxon>
        <taxon>Mammalia</taxon>
        <taxon>Eutheria</taxon>
        <taxon>Laurasiatheria</taxon>
        <taxon>Artiodactyla</taxon>
        <taxon>Ruminantia</taxon>
        <taxon>Pecora</taxon>
        <taxon>Bovidae</taxon>
        <taxon>Bovinae</taxon>
        <taxon>Bos</taxon>
    </lineage>
</organism>
<dbReference type="AlphaFoldDB" id="A0A6B0RJ11"/>
<accession>A0A6B0RJ11</accession>
<reference evidence="1" key="1">
    <citation type="submission" date="2019-10" db="EMBL/GenBank/DDBJ databases">
        <title>The sequence and de novo assembly of the wild yak genome.</title>
        <authorList>
            <person name="Liu Y."/>
        </authorList>
    </citation>
    <scope>NUCLEOTIDE SEQUENCE [LARGE SCALE GENOMIC DNA]</scope>
    <source>
        <strain evidence="1">WY2019</strain>
    </source>
</reference>
<sequence>MRERAGLCQFPAAILQLGNGGVDENSSKSPRDSSCVLCNVVMFVFVLVLTPSPESLVLSITCIRELATSTAANILH</sequence>
<comment type="caution">
    <text evidence="1">The sequence shown here is derived from an EMBL/GenBank/DDBJ whole genome shotgun (WGS) entry which is preliminary data.</text>
</comment>
<name>A0A6B0RJ11_9CETA</name>